<accession>A0A433JA28</accession>
<feature type="domain" description="DUF4376" evidence="1">
    <location>
        <begin position="15"/>
        <end position="92"/>
    </location>
</feature>
<evidence type="ECO:0000313" key="2">
    <source>
        <dbReference type="EMBL" id="RUQ72056.1"/>
    </source>
</evidence>
<dbReference type="EMBL" id="RZIJ01000007">
    <property type="protein sequence ID" value="RUQ72056.1"/>
    <property type="molecule type" value="Genomic_DNA"/>
</dbReference>
<dbReference type="Proteomes" id="UP000280346">
    <property type="component" value="Unassembled WGS sequence"/>
</dbReference>
<dbReference type="Pfam" id="PF14301">
    <property type="entry name" value="DUF4376"/>
    <property type="match status" value="1"/>
</dbReference>
<evidence type="ECO:0000313" key="3">
    <source>
        <dbReference type="Proteomes" id="UP000280346"/>
    </source>
</evidence>
<dbReference type="OrthoDB" id="7307909at2"/>
<dbReference type="InterPro" id="IPR025484">
    <property type="entry name" value="DUF4376"/>
</dbReference>
<dbReference type="AlphaFoldDB" id="A0A433JA28"/>
<dbReference type="RefSeq" id="WP_126997636.1">
    <property type="nucleotide sequence ID" value="NZ_JBNPXW010000005.1"/>
</dbReference>
<reference evidence="2 3" key="1">
    <citation type="submission" date="2018-12" db="EMBL/GenBank/DDBJ databases">
        <authorList>
            <person name="Yang Y."/>
        </authorList>
    </citation>
    <scope>NUCLEOTIDE SEQUENCE [LARGE SCALE GENOMIC DNA]</scope>
    <source>
        <strain evidence="2 3">GSF71</strain>
    </source>
</reference>
<proteinExistence type="predicted"/>
<protein>
    <submittedName>
        <fullName evidence="2">DUF4376 domain-containing protein</fullName>
    </submittedName>
</protein>
<evidence type="ECO:0000259" key="1">
    <source>
        <dbReference type="Pfam" id="PF14301"/>
    </source>
</evidence>
<sequence length="102" mass="11312">MGEGDRWHRFARRQIIATDDRSKTLLNGKYRTAEKYPDRLHRWKGADGAEVTLTSAEVIGIGDAVSDHVHACFERGLDLIAAIEAVETASKVLAVDITFGWS</sequence>
<keyword evidence="3" id="KW-1185">Reference proteome</keyword>
<name>A0A433JA28_9PROT</name>
<gene>
    <name evidence="2" type="ORF">EJ913_10820</name>
</gene>
<comment type="caution">
    <text evidence="2">The sequence shown here is derived from an EMBL/GenBank/DDBJ whole genome shotgun (WGS) entry which is preliminary data.</text>
</comment>
<organism evidence="2 3">
    <name type="scientific">Azospirillum doebereinerae</name>
    <dbReference type="NCBI Taxonomy" id="92933"/>
    <lineage>
        <taxon>Bacteria</taxon>
        <taxon>Pseudomonadati</taxon>
        <taxon>Pseudomonadota</taxon>
        <taxon>Alphaproteobacteria</taxon>
        <taxon>Rhodospirillales</taxon>
        <taxon>Azospirillaceae</taxon>
        <taxon>Azospirillum</taxon>
    </lineage>
</organism>